<dbReference type="InterPro" id="IPR047055">
    <property type="entry name" value="MotA-like"/>
</dbReference>
<keyword evidence="3" id="KW-0813">Transport</keyword>
<evidence type="ECO:0000256" key="8">
    <source>
        <dbReference type="ARBA" id="ARBA00022779"/>
    </source>
</evidence>
<comment type="similarity">
    <text evidence="2">Belongs to the MotA family.</text>
</comment>
<evidence type="ECO:0000256" key="5">
    <source>
        <dbReference type="ARBA" id="ARBA00022500"/>
    </source>
</evidence>
<evidence type="ECO:0000313" key="17">
    <source>
        <dbReference type="Proteomes" id="UP001460888"/>
    </source>
</evidence>
<organism evidence="16 17">
    <name type="scientific">Salinisphaera dokdonensis CL-ES53</name>
    <dbReference type="NCBI Taxonomy" id="1304272"/>
    <lineage>
        <taxon>Bacteria</taxon>
        <taxon>Pseudomonadati</taxon>
        <taxon>Pseudomonadota</taxon>
        <taxon>Gammaproteobacteria</taxon>
        <taxon>Salinisphaerales</taxon>
        <taxon>Salinisphaeraceae</taxon>
        <taxon>Salinisphaera</taxon>
    </lineage>
</organism>
<feature type="transmembrane region" description="Helical" evidence="13">
    <location>
        <begin position="34"/>
        <end position="50"/>
    </location>
</feature>
<keyword evidence="12 13" id="KW-0472">Membrane</keyword>
<keyword evidence="11" id="KW-0406">Ion transport</keyword>
<evidence type="ECO:0000256" key="2">
    <source>
        <dbReference type="ARBA" id="ARBA00008038"/>
    </source>
</evidence>
<dbReference type="NCBIfam" id="TIGR03818">
    <property type="entry name" value="MotA1"/>
    <property type="match status" value="1"/>
</dbReference>
<feature type="transmembrane region" description="Helical" evidence="13">
    <location>
        <begin position="198"/>
        <end position="220"/>
    </location>
</feature>
<dbReference type="PANTHER" id="PTHR30433:SF4">
    <property type="entry name" value="MOTILITY PROTEIN A"/>
    <property type="match status" value="1"/>
</dbReference>
<evidence type="ECO:0000259" key="15">
    <source>
        <dbReference type="Pfam" id="PF20560"/>
    </source>
</evidence>
<feature type="domain" description="MotA/TolQ/ExbB proton channel" evidence="14">
    <location>
        <begin position="120"/>
        <end position="239"/>
    </location>
</feature>
<reference evidence="16 17" key="1">
    <citation type="submission" date="2013-03" db="EMBL/GenBank/DDBJ databases">
        <title>Salinisphaera dokdonensis CL-ES53 Genome Sequencing.</title>
        <authorList>
            <person name="Li C."/>
            <person name="Lai Q."/>
            <person name="Shao Z."/>
        </authorList>
    </citation>
    <scope>NUCLEOTIDE SEQUENCE [LARGE SCALE GENOMIC DNA]</scope>
    <source>
        <strain evidence="16 17">CL-ES53</strain>
    </source>
</reference>
<keyword evidence="10 13" id="KW-1133">Transmembrane helix</keyword>
<evidence type="ECO:0000256" key="7">
    <source>
        <dbReference type="ARBA" id="ARBA00022692"/>
    </source>
</evidence>
<evidence type="ECO:0000259" key="14">
    <source>
        <dbReference type="Pfam" id="PF01618"/>
    </source>
</evidence>
<dbReference type="InterPro" id="IPR046786">
    <property type="entry name" value="MotA_N"/>
</dbReference>
<evidence type="ECO:0000256" key="12">
    <source>
        <dbReference type="ARBA" id="ARBA00023136"/>
    </source>
</evidence>
<keyword evidence="6" id="KW-0997">Cell inner membrane</keyword>
<evidence type="ECO:0000256" key="10">
    <source>
        <dbReference type="ARBA" id="ARBA00022989"/>
    </source>
</evidence>
<keyword evidence="16" id="KW-0969">Cilium</keyword>
<keyword evidence="16" id="KW-0282">Flagellum</keyword>
<dbReference type="InterPro" id="IPR022522">
    <property type="entry name" value="Flagellar_motor_stator_MotA"/>
</dbReference>
<evidence type="ECO:0000256" key="6">
    <source>
        <dbReference type="ARBA" id="ARBA00022519"/>
    </source>
</evidence>
<dbReference type="InterPro" id="IPR000540">
    <property type="entry name" value="Flag_MotA_CS"/>
</dbReference>
<proteinExistence type="inferred from homology"/>
<protein>
    <submittedName>
        <fullName evidence="16">Flagellar motor protein MotA</fullName>
    </submittedName>
</protein>
<dbReference type="Proteomes" id="UP001460888">
    <property type="component" value="Unassembled WGS sequence"/>
</dbReference>
<evidence type="ECO:0000256" key="13">
    <source>
        <dbReference type="SAM" id="Phobius"/>
    </source>
</evidence>
<comment type="subcellular location">
    <subcellularLocation>
        <location evidence="1">Cell inner membrane</location>
        <topology evidence="1">Multi-pass membrane protein</topology>
    </subcellularLocation>
</comment>
<feature type="transmembrane region" description="Helical" evidence="13">
    <location>
        <begin position="172"/>
        <end position="192"/>
    </location>
</feature>
<keyword evidence="4" id="KW-1003">Cell membrane</keyword>
<evidence type="ECO:0000313" key="16">
    <source>
        <dbReference type="EMBL" id="MES1928653.1"/>
    </source>
</evidence>
<keyword evidence="5" id="KW-0145">Chemotaxis</keyword>
<evidence type="ECO:0000256" key="9">
    <source>
        <dbReference type="ARBA" id="ARBA00022781"/>
    </source>
</evidence>
<keyword evidence="9" id="KW-0375">Hydrogen ion transport</keyword>
<dbReference type="PROSITE" id="PS01307">
    <property type="entry name" value="MOTA"/>
    <property type="match status" value="1"/>
</dbReference>
<accession>A0ABV2AYF1</accession>
<evidence type="ECO:0000256" key="3">
    <source>
        <dbReference type="ARBA" id="ARBA00022448"/>
    </source>
</evidence>
<keyword evidence="8" id="KW-0283">Flagellar rotation</keyword>
<name>A0ABV2AYF1_9GAMM</name>
<feature type="transmembrane region" description="Helical" evidence="13">
    <location>
        <begin position="6"/>
        <end position="27"/>
    </location>
</feature>
<dbReference type="Pfam" id="PF01618">
    <property type="entry name" value="MotA_ExbB"/>
    <property type="match status" value="1"/>
</dbReference>
<dbReference type="PANTHER" id="PTHR30433">
    <property type="entry name" value="CHEMOTAXIS PROTEIN MOTA"/>
    <property type="match status" value="1"/>
</dbReference>
<evidence type="ECO:0000256" key="11">
    <source>
        <dbReference type="ARBA" id="ARBA00023065"/>
    </source>
</evidence>
<dbReference type="InterPro" id="IPR002898">
    <property type="entry name" value="MotA_ExbB_proton_chnl"/>
</dbReference>
<dbReference type="Pfam" id="PF20560">
    <property type="entry name" value="MotA_N"/>
    <property type="match status" value="1"/>
</dbReference>
<comment type="caution">
    <text evidence="16">The sequence shown here is derived from an EMBL/GenBank/DDBJ whole genome shotgun (WGS) entry which is preliminary data.</text>
</comment>
<feature type="domain" description="Motility protein A N-terminal" evidence="15">
    <location>
        <begin position="5"/>
        <end position="93"/>
    </location>
</feature>
<keyword evidence="16" id="KW-0966">Cell projection</keyword>
<dbReference type="RefSeq" id="WP_353109852.1">
    <property type="nucleotide sequence ID" value="NZ_APND01000001.1"/>
</dbReference>
<keyword evidence="17" id="KW-1185">Reference proteome</keyword>
<sequence>MLIFLGYIIVIGSVLGGYAMVGGHMGALYQPAELVIIFGAGIGAFIAANNGKGIGATLRVLPTLLRGSQYSKEVCVDLMTLLYLLLAKARQSGMMSLEQDIENPAESTLFSAYPRLLEDELIMPFLTDYLRLMISGNMDAFEIESLMDHEIETFQHEAEIPAHGLAAMGDSLPAFGIVAAVMGVVHALGSAALDPSEIGPLIAHAMVGTFLGILLAYGFVSPLAARVRSQVEEVVKIMQSVKVTLLANLNGYAPPLAIEFGRKALFSAERPSFVELEEHVRAVKSSGSAAAQASAT</sequence>
<keyword evidence="7 13" id="KW-0812">Transmembrane</keyword>
<evidence type="ECO:0000256" key="1">
    <source>
        <dbReference type="ARBA" id="ARBA00004429"/>
    </source>
</evidence>
<gene>
    <name evidence="16" type="ORF">SADO_05320</name>
</gene>
<evidence type="ECO:0000256" key="4">
    <source>
        <dbReference type="ARBA" id="ARBA00022475"/>
    </source>
</evidence>
<dbReference type="EMBL" id="APND01000001">
    <property type="protein sequence ID" value="MES1928653.1"/>
    <property type="molecule type" value="Genomic_DNA"/>
</dbReference>